<dbReference type="Pfam" id="PF03459">
    <property type="entry name" value="TOBE"/>
    <property type="match status" value="1"/>
</dbReference>
<evidence type="ECO:0000259" key="13">
    <source>
        <dbReference type="PROSITE" id="PS51866"/>
    </source>
</evidence>
<evidence type="ECO:0000259" key="12">
    <source>
        <dbReference type="PROSITE" id="PS50893"/>
    </source>
</evidence>
<evidence type="ECO:0000256" key="1">
    <source>
        <dbReference type="ARBA" id="ARBA00005417"/>
    </source>
</evidence>
<feature type="domain" description="Mop" evidence="13">
    <location>
        <begin position="295"/>
        <end position="365"/>
    </location>
</feature>
<evidence type="ECO:0000256" key="6">
    <source>
        <dbReference type="ARBA" id="ARBA00022741"/>
    </source>
</evidence>
<evidence type="ECO:0000256" key="7">
    <source>
        <dbReference type="ARBA" id="ARBA00022840"/>
    </source>
</evidence>
<comment type="caution">
    <text evidence="14">The sequence shown here is derived from an EMBL/GenBank/DDBJ whole genome shotgun (WGS) entry which is preliminary data.</text>
</comment>
<dbReference type="Pfam" id="PF00005">
    <property type="entry name" value="ABC_tran"/>
    <property type="match status" value="1"/>
</dbReference>
<dbReference type="RefSeq" id="WP_171707679.1">
    <property type="nucleotide sequence ID" value="NZ_JAAVLW010000001.1"/>
</dbReference>
<dbReference type="PROSITE" id="PS50893">
    <property type="entry name" value="ABC_TRANSPORTER_2"/>
    <property type="match status" value="1"/>
</dbReference>
<evidence type="ECO:0000313" key="14">
    <source>
        <dbReference type="EMBL" id="NOJ44735.1"/>
    </source>
</evidence>
<dbReference type="GO" id="GO:0016020">
    <property type="term" value="C:membrane"/>
    <property type="evidence" value="ECO:0007669"/>
    <property type="project" value="InterPro"/>
</dbReference>
<dbReference type="PROSITE" id="PS51866">
    <property type="entry name" value="MOP"/>
    <property type="match status" value="1"/>
</dbReference>
<dbReference type="SMART" id="SM00382">
    <property type="entry name" value="AAA"/>
    <property type="match status" value="1"/>
</dbReference>
<keyword evidence="4 11" id="KW-0500">Molybdenum</keyword>
<keyword evidence="15" id="KW-1185">Reference proteome</keyword>
<dbReference type="Gene3D" id="3.40.50.300">
    <property type="entry name" value="P-loop containing nucleotide triphosphate hydrolases"/>
    <property type="match status" value="1"/>
</dbReference>
<proteinExistence type="inferred from homology"/>
<dbReference type="Gene3D" id="2.40.50.100">
    <property type="match status" value="1"/>
</dbReference>
<dbReference type="InterPro" id="IPR017871">
    <property type="entry name" value="ABC_transporter-like_CS"/>
</dbReference>
<organism evidence="14 15">
    <name type="scientific">Bradyrhizobium archetypum</name>
    <dbReference type="NCBI Taxonomy" id="2721160"/>
    <lineage>
        <taxon>Bacteria</taxon>
        <taxon>Pseudomonadati</taxon>
        <taxon>Pseudomonadota</taxon>
        <taxon>Alphaproteobacteria</taxon>
        <taxon>Hyphomicrobiales</taxon>
        <taxon>Nitrobacteraceae</taxon>
        <taxon>Bradyrhizobium</taxon>
    </lineage>
</organism>
<reference evidence="14 15" key="1">
    <citation type="submission" date="2020-03" db="EMBL/GenBank/DDBJ databases">
        <title>Bradyrhizobium diversity isolated from nodules of Muelleranthus trifoliolatus.</title>
        <authorList>
            <person name="Klepa M."/>
            <person name="Helene L."/>
            <person name="Hungria M."/>
        </authorList>
    </citation>
    <scope>NUCLEOTIDE SEQUENCE [LARGE SCALE GENOMIC DNA]</scope>
    <source>
        <strain evidence="14 15">WSM 1744</strain>
    </source>
</reference>
<keyword evidence="8" id="KW-1278">Translocase</keyword>
<dbReference type="GO" id="GO:0015098">
    <property type="term" value="F:molybdate ion transmembrane transporter activity"/>
    <property type="evidence" value="ECO:0007669"/>
    <property type="project" value="InterPro"/>
</dbReference>
<dbReference type="GO" id="GO:0140359">
    <property type="term" value="F:ABC-type transporter activity"/>
    <property type="evidence" value="ECO:0007669"/>
    <property type="project" value="InterPro"/>
</dbReference>
<dbReference type="GO" id="GO:0005524">
    <property type="term" value="F:ATP binding"/>
    <property type="evidence" value="ECO:0007669"/>
    <property type="project" value="UniProtKB-KW"/>
</dbReference>
<keyword evidence="3" id="KW-1003">Cell membrane</keyword>
<dbReference type="InterPro" id="IPR011868">
    <property type="entry name" value="ModC_ABC_ATP-bd"/>
</dbReference>
<dbReference type="InterPro" id="IPR027417">
    <property type="entry name" value="P-loop_NTPase"/>
</dbReference>
<name>A0A7Y4GZ87_9BRAD</name>
<dbReference type="InterPro" id="IPR003593">
    <property type="entry name" value="AAA+_ATPase"/>
</dbReference>
<gene>
    <name evidence="14" type="primary">modC</name>
    <name evidence="14" type="ORF">HCN50_00395</name>
</gene>
<evidence type="ECO:0000256" key="4">
    <source>
        <dbReference type="ARBA" id="ARBA00022505"/>
    </source>
</evidence>
<dbReference type="InterPro" id="IPR050334">
    <property type="entry name" value="Molybdenum_import_ModC"/>
</dbReference>
<dbReference type="EMBL" id="JAAVLW010000001">
    <property type="protein sequence ID" value="NOJ44735.1"/>
    <property type="molecule type" value="Genomic_DNA"/>
</dbReference>
<feature type="domain" description="ABC transporter" evidence="12">
    <location>
        <begin position="1"/>
        <end position="236"/>
    </location>
</feature>
<evidence type="ECO:0000256" key="3">
    <source>
        <dbReference type="ARBA" id="ARBA00022475"/>
    </source>
</evidence>
<dbReference type="InterPro" id="IPR004606">
    <property type="entry name" value="Mop_domain"/>
</dbReference>
<dbReference type="PANTHER" id="PTHR43514:SF10">
    <property type="entry name" value="MOLYBDENUM IMPORT ATP-BINDING PROTEIN MODC 2"/>
    <property type="match status" value="1"/>
</dbReference>
<keyword evidence="6" id="KW-0547">Nucleotide-binding</keyword>
<dbReference type="SUPFAM" id="SSF52540">
    <property type="entry name" value="P-loop containing nucleoside triphosphate hydrolases"/>
    <property type="match status" value="1"/>
</dbReference>
<dbReference type="InterPro" id="IPR008995">
    <property type="entry name" value="Mo/tungstate-bd_C_term_dom"/>
</dbReference>
<dbReference type="NCBIfam" id="TIGR02142">
    <property type="entry name" value="modC_ABC"/>
    <property type="match status" value="1"/>
</dbReference>
<dbReference type="Proteomes" id="UP000528734">
    <property type="component" value="Unassembled WGS sequence"/>
</dbReference>
<dbReference type="SUPFAM" id="SSF50331">
    <property type="entry name" value="MOP-like"/>
    <property type="match status" value="1"/>
</dbReference>
<dbReference type="PROSITE" id="PS00211">
    <property type="entry name" value="ABC_TRANSPORTER_1"/>
    <property type="match status" value="1"/>
</dbReference>
<evidence type="ECO:0000256" key="5">
    <source>
        <dbReference type="ARBA" id="ARBA00022519"/>
    </source>
</evidence>
<dbReference type="InterPro" id="IPR003439">
    <property type="entry name" value="ABC_transporter-like_ATP-bd"/>
</dbReference>
<dbReference type="AlphaFoldDB" id="A0A7Y4GZ87"/>
<keyword evidence="7 14" id="KW-0067">ATP-binding</keyword>
<keyword evidence="2" id="KW-0813">Transport</keyword>
<dbReference type="PANTHER" id="PTHR43514">
    <property type="entry name" value="ABC TRANSPORTER I FAMILY MEMBER 10"/>
    <property type="match status" value="1"/>
</dbReference>
<evidence type="ECO:0000256" key="10">
    <source>
        <dbReference type="ARBA" id="ARBA00024722"/>
    </source>
</evidence>
<evidence type="ECO:0000256" key="8">
    <source>
        <dbReference type="ARBA" id="ARBA00022967"/>
    </source>
</evidence>
<dbReference type="InterPro" id="IPR005116">
    <property type="entry name" value="Transp-assoc_OB_typ1"/>
</dbReference>
<sequence length="407" mass="43461">MRTATPGRIEIAFSGSIASFPLDTQFSVPAKGVAAIFGPPGCGKTAVARCIAGLEHLPAGFCAIDGDVWQDETTFRPPHLRPIGYVSQDASLFPHLSVRRNLLYGAPKPKPMPIAFDEVVELLDLAPLLDRSPSHLSGGERQRVAMGRALLSQPRLLVMDEPLAALHSRAKREILPFVERLPEKLALPMIYIGHDMAEIERFADYLVLMERGMVTAAGPLHVLQSDPTLPLATSHEAAISLDAVVSGYDGRYGLLILRLKGARLLVPAPPLAPGVHQRLRIAACDVSVAREAPRAGSILNVFPARIRACLSLGTAEITLVLALGTGGSGAEIMARITRFSFDSLGLKDGMDVFAQLKHISLLSASEPPPQTISASTPTAEPGQASAAACNEKLGTRGERHHLKPPLL</sequence>
<dbReference type="GO" id="GO:0016887">
    <property type="term" value="F:ATP hydrolysis activity"/>
    <property type="evidence" value="ECO:0007669"/>
    <property type="project" value="InterPro"/>
</dbReference>
<comment type="similarity">
    <text evidence="1">Belongs to the ABC transporter superfamily.</text>
</comment>
<protein>
    <submittedName>
        <fullName evidence="14">Molybdenum ABC transporter ATP-binding protein</fullName>
    </submittedName>
</protein>
<keyword evidence="5" id="KW-0997">Cell inner membrane</keyword>
<evidence type="ECO:0000256" key="9">
    <source>
        <dbReference type="ARBA" id="ARBA00023136"/>
    </source>
</evidence>
<keyword evidence="9" id="KW-0472">Membrane</keyword>
<accession>A0A7Y4GZ87</accession>
<evidence type="ECO:0000256" key="11">
    <source>
        <dbReference type="PROSITE-ProRule" id="PRU01213"/>
    </source>
</evidence>
<comment type="function">
    <text evidence="10">Involved in beta-(1--&gt;2)glucan export. Transmembrane domains (TMD) form a pore in the inner membrane and the ATP-binding domain (NBD) is responsible for energy generation.</text>
</comment>
<evidence type="ECO:0000256" key="2">
    <source>
        <dbReference type="ARBA" id="ARBA00022448"/>
    </source>
</evidence>
<evidence type="ECO:0000313" key="15">
    <source>
        <dbReference type="Proteomes" id="UP000528734"/>
    </source>
</evidence>